<comment type="caution">
    <text evidence="21">The sequence shown here is derived from an EMBL/GenBank/DDBJ whole genome shotgun (WGS) entry which is preliminary data.</text>
</comment>
<feature type="binding site" description="in other chain" evidence="13 16">
    <location>
        <position position="298"/>
    </location>
    <ligand>
        <name>K(+)</name>
        <dbReference type="ChEBI" id="CHEBI:29103"/>
        <note>ligand shared between two tetrameric partners</note>
    </ligand>
</feature>
<keyword evidence="4 13" id="KW-0479">Metal-binding</keyword>
<dbReference type="PIRSF" id="PIRSF000130">
    <property type="entry name" value="IMPDH"/>
    <property type="match status" value="1"/>
</dbReference>
<feature type="binding site" evidence="13">
    <location>
        <begin position="359"/>
        <end position="360"/>
    </location>
    <ligand>
        <name>IMP</name>
        <dbReference type="ChEBI" id="CHEBI:58053"/>
    </ligand>
</feature>
<feature type="binding site" evidence="15">
    <location>
        <begin position="246"/>
        <end position="248"/>
    </location>
    <ligand>
        <name>NAD(+)</name>
        <dbReference type="ChEBI" id="CHEBI:57540"/>
    </ligand>
</feature>
<dbReference type="InParanoid" id="A0A2I1DMV4"/>
<dbReference type="GO" id="GO:0003938">
    <property type="term" value="F:IMP dehydrogenase activity"/>
    <property type="evidence" value="ECO:0007669"/>
    <property type="project" value="UniProtKB-UniRule"/>
</dbReference>
<feature type="binding site" evidence="13">
    <location>
        <position position="414"/>
    </location>
    <ligand>
        <name>IMP</name>
        <dbReference type="ChEBI" id="CHEBI:58053"/>
    </ligand>
</feature>
<gene>
    <name evidence="13" type="primary">guaB</name>
    <name evidence="21" type="ORF">B1757_05270</name>
</gene>
<evidence type="ECO:0000256" key="15">
    <source>
        <dbReference type="PIRSR" id="PIRSR000130-3"/>
    </source>
</evidence>
<evidence type="ECO:0000256" key="14">
    <source>
        <dbReference type="PIRSR" id="PIRSR000130-1"/>
    </source>
</evidence>
<feature type="active site" description="Proton acceptor" evidence="13 14">
    <location>
        <position position="399"/>
    </location>
</feature>
<dbReference type="EC" id="1.1.1.205" evidence="13 19"/>
<evidence type="ECO:0000256" key="17">
    <source>
        <dbReference type="PROSITE-ProRule" id="PRU00703"/>
    </source>
</evidence>
<keyword evidence="6 13" id="KW-0332">GMP biosynthesis</keyword>
<keyword evidence="7 13" id="KW-0658">Purine biosynthesis</keyword>
<feature type="binding site" description="in other chain" evidence="13 16">
    <location>
        <position position="300"/>
    </location>
    <ligand>
        <name>K(+)</name>
        <dbReference type="ChEBI" id="CHEBI:29103"/>
        <note>ligand shared between two tetrameric partners</note>
    </ligand>
</feature>
<dbReference type="GO" id="GO:0006177">
    <property type="term" value="P:GMP biosynthetic process"/>
    <property type="evidence" value="ECO:0007669"/>
    <property type="project" value="UniProtKB-UniRule"/>
</dbReference>
<evidence type="ECO:0000256" key="2">
    <source>
        <dbReference type="ARBA" id="ARBA00005502"/>
    </source>
</evidence>
<dbReference type="CDD" id="cd00381">
    <property type="entry name" value="IMPDH"/>
    <property type="match status" value="1"/>
</dbReference>
<dbReference type="Proteomes" id="UP000234329">
    <property type="component" value="Unassembled WGS sequence"/>
</dbReference>
<dbReference type="NCBIfam" id="TIGR01302">
    <property type="entry name" value="IMP_dehydrog"/>
    <property type="match status" value="1"/>
</dbReference>
<accession>A0A2I1DMV4</accession>
<feature type="domain" description="CBS" evidence="20">
    <location>
        <begin position="151"/>
        <end position="209"/>
    </location>
</feature>
<feature type="binding site" evidence="13">
    <location>
        <begin position="336"/>
        <end position="338"/>
    </location>
    <ligand>
        <name>IMP</name>
        <dbReference type="ChEBI" id="CHEBI:58053"/>
    </ligand>
</feature>
<sequence>MQLIGEALTFDDVLLVPAHSAVLPRDVQIATPLTRRLRLNVPLLSAAMDTVTEAAMAIGMAQEGGIGIVHKNMSPDQQAALVRRVKKFEAGVIKDPITTRPEVSIREVLQVMALHGISGVPVVEDERLAGIVTHRDLRFETRMDAPVSSVMTPRERLVTVAEGTSLDATKALLHQHRIEKILVVNDRFELRGLITVKDIRKATEHPLACRDAQGRLLVGAAVGVGEGTDLRVQALAEAGVDVIIVDTAHGHSQGVLDRVRWIKEHYPDVDVIGGNIATGEAALALVEAGADGVKVGIGPGSICTTRIVAGVGVPQVTAISNVADALAHTGVPLIADGGIRFSGDFAKALAAGAHSVMVGGLLAGTDEAPGEIELYQGRSYKAYRGMGSLGAMQQGSADRYFQDASPEAPKLVPEGVEGRVPYKGPAGQVIHQLLGGLRSSMGYLGAEDLVALRNRARFIKITQAGVRESHVHDVNITKEAPNYRVE</sequence>
<proteinExistence type="inferred from homology"/>
<evidence type="ECO:0000256" key="5">
    <source>
        <dbReference type="ARBA" id="ARBA00022737"/>
    </source>
</evidence>
<dbReference type="InterPro" id="IPR015875">
    <property type="entry name" value="IMP_DH/GMP_Rdtase_CS"/>
</dbReference>
<feature type="binding site" evidence="13">
    <location>
        <position position="469"/>
    </location>
    <ligand>
        <name>K(+)</name>
        <dbReference type="ChEBI" id="CHEBI:29103"/>
        <note>ligand shared between two tetrameric partners</note>
    </ligand>
</feature>
<keyword evidence="5" id="KW-0677">Repeat</keyword>
<dbReference type="UniPathway" id="UPA00601">
    <property type="reaction ID" value="UER00295"/>
</dbReference>
<comment type="subunit">
    <text evidence="3 13">Homotetramer.</text>
</comment>
<keyword evidence="8 13" id="KW-0630">Potassium</keyword>
<feature type="binding site" evidence="13 15">
    <location>
        <begin position="296"/>
        <end position="298"/>
    </location>
    <ligand>
        <name>NAD(+)</name>
        <dbReference type="ChEBI" id="CHEBI:57540"/>
    </ligand>
</feature>
<comment type="catalytic activity">
    <reaction evidence="12 13 19">
        <text>IMP + NAD(+) + H2O = XMP + NADH + H(+)</text>
        <dbReference type="Rhea" id="RHEA:11708"/>
        <dbReference type="ChEBI" id="CHEBI:15377"/>
        <dbReference type="ChEBI" id="CHEBI:15378"/>
        <dbReference type="ChEBI" id="CHEBI:57464"/>
        <dbReference type="ChEBI" id="CHEBI:57540"/>
        <dbReference type="ChEBI" id="CHEBI:57945"/>
        <dbReference type="ChEBI" id="CHEBI:58053"/>
        <dbReference type="EC" id="1.1.1.205"/>
    </reaction>
</comment>
<evidence type="ECO:0000256" key="4">
    <source>
        <dbReference type="ARBA" id="ARBA00022723"/>
    </source>
</evidence>
<keyword evidence="11 17" id="KW-0129">CBS domain</keyword>
<dbReference type="InterPro" id="IPR001093">
    <property type="entry name" value="IMP_DH_GMPRt"/>
</dbReference>
<dbReference type="PANTHER" id="PTHR11911:SF111">
    <property type="entry name" value="INOSINE-5'-MONOPHOSPHATE DEHYDROGENASE"/>
    <property type="match status" value="1"/>
</dbReference>
<evidence type="ECO:0000256" key="16">
    <source>
        <dbReference type="PIRSR" id="PIRSR000130-4"/>
    </source>
</evidence>
<comment type="cofactor">
    <cofactor evidence="1 13">
        <name>K(+)</name>
        <dbReference type="ChEBI" id="CHEBI:29103"/>
    </cofactor>
</comment>
<dbReference type="SUPFAM" id="SSF54631">
    <property type="entry name" value="CBS-domain pair"/>
    <property type="match status" value="1"/>
</dbReference>
<dbReference type="Gene3D" id="3.20.20.70">
    <property type="entry name" value="Aldolase class I"/>
    <property type="match status" value="1"/>
</dbReference>
<keyword evidence="9 13" id="KW-0560">Oxidoreductase</keyword>
<comment type="function">
    <text evidence="13">Catalyzes the conversion of inosine 5'-phosphate (IMP) to xanthosine 5'-phosphate (XMP), the first committed and rate-limiting step in the de novo synthesis of guanine nucleotides, and therefore plays an important role in the regulation of cell growth.</text>
</comment>
<keyword evidence="22" id="KW-1185">Reference proteome</keyword>
<dbReference type="RefSeq" id="WP_101537325.1">
    <property type="nucleotide sequence ID" value="NZ_MXAV01000020.1"/>
</dbReference>
<comment type="caution">
    <text evidence="13">Lacks conserved residue(s) required for the propagation of feature annotation.</text>
</comment>
<feature type="binding site" evidence="13">
    <location>
        <position position="468"/>
    </location>
    <ligand>
        <name>K(+)</name>
        <dbReference type="ChEBI" id="CHEBI:29103"/>
        <note>ligand shared between two tetrameric partners</note>
    </ligand>
</feature>
<dbReference type="PROSITE" id="PS00487">
    <property type="entry name" value="IMP_DH_GMP_RED"/>
    <property type="match status" value="1"/>
</dbReference>
<name>A0A2I1DMV4_9PROT</name>
<evidence type="ECO:0000256" key="6">
    <source>
        <dbReference type="ARBA" id="ARBA00022749"/>
    </source>
</evidence>
<dbReference type="AlphaFoldDB" id="A0A2I1DMV4"/>
<dbReference type="CDD" id="cd04601">
    <property type="entry name" value="CBS_pair_IMPDH"/>
    <property type="match status" value="1"/>
</dbReference>
<dbReference type="InterPro" id="IPR000644">
    <property type="entry name" value="CBS_dom"/>
</dbReference>
<evidence type="ECO:0000256" key="11">
    <source>
        <dbReference type="ARBA" id="ARBA00023122"/>
    </source>
</evidence>
<evidence type="ECO:0000256" key="12">
    <source>
        <dbReference type="ARBA" id="ARBA00048028"/>
    </source>
</evidence>
<evidence type="ECO:0000256" key="19">
    <source>
        <dbReference type="RuleBase" id="RU003928"/>
    </source>
</evidence>
<evidence type="ECO:0000259" key="20">
    <source>
        <dbReference type="PROSITE" id="PS51371"/>
    </source>
</evidence>
<feature type="binding site" description="in other chain" evidence="13 16">
    <location>
        <position position="303"/>
    </location>
    <ligand>
        <name>K(+)</name>
        <dbReference type="ChEBI" id="CHEBI:29103"/>
        <note>ligand shared between two tetrameric partners</note>
    </ligand>
</feature>
<dbReference type="Pfam" id="PF00571">
    <property type="entry name" value="CBS"/>
    <property type="match status" value="2"/>
</dbReference>
<evidence type="ECO:0000256" key="18">
    <source>
        <dbReference type="RuleBase" id="RU003927"/>
    </source>
</evidence>
<dbReference type="Pfam" id="PF00478">
    <property type="entry name" value="IMPDH"/>
    <property type="match status" value="1"/>
</dbReference>
<evidence type="ECO:0000256" key="9">
    <source>
        <dbReference type="ARBA" id="ARBA00023002"/>
    </source>
</evidence>
<dbReference type="InterPro" id="IPR005990">
    <property type="entry name" value="IMP_DH"/>
</dbReference>
<feature type="domain" description="CBS" evidence="20">
    <location>
        <begin position="92"/>
        <end position="147"/>
    </location>
</feature>
<evidence type="ECO:0000256" key="7">
    <source>
        <dbReference type="ARBA" id="ARBA00022755"/>
    </source>
</evidence>
<feature type="binding site" evidence="13">
    <location>
        <position position="246"/>
    </location>
    <ligand>
        <name>NAD(+)</name>
        <dbReference type="ChEBI" id="CHEBI:57540"/>
    </ligand>
</feature>
<feature type="binding site" evidence="13">
    <location>
        <position position="301"/>
    </location>
    <ligand>
        <name>IMP</name>
        <dbReference type="ChEBI" id="CHEBI:58053"/>
    </ligand>
</feature>
<reference evidence="21 22" key="1">
    <citation type="submission" date="2017-03" db="EMBL/GenBank/DDBJ databases">
        <title>Draft genime sequence of the acidophilic sulfur-oxidizing bacterium Acidithiobacillus sp. SH, isolated from seawater.</title>
        <authorList>
            <person name="Sharmin S."/>
            <person name="Tokuhisa M."/>
            <person name="Kanao T."/>
            <person name="Kamimura K."/>
        </authorList>
    </citation>
    <scope>NUCLEOTIDE SEQUENCE [LARGE SCALE GENOMIC DNA]</scope>
    <source>
        <strain evidence="21 22">SH</strain>
    </source>
</reference>
<evidence type="ECO:0000256" key="1">
    <source>
        <dbReference type="ARBA" id="ARBA00001958"/>
    </source>
</evidence>
<comment type="activity regulation">
    <text evidence="13">Mycophenolic acid (MPA) is a non-competitive inhibitor that prevents formation of the closed enzyme conformation by binding to the same site as the amobile flap. In contrast, mizoribine monophosphate (MZP) is a competitive inhibitor that induces the closed conformation. MPA is a potent inhibitor of mammalian IMPDHs but a poor inhibitor of the bacterial enzymes. MZP is a more potent inhibitor of bacterial IMPDH.</text>
</comment>
<dbReference type="SUPFAM" id="SSF51412">
    <property type="entry name" value="Inosine monophosphate dehydrogenase (IMPDH)"/>
    <property type="match status" value="1"/>
</dbReference>
<dbReference type="PANTHER" id="PTHR11911">
    <property type="entry name" value="INOSINE-5-MONOPHOSPHATE DEHYDROGENASE RELATED"/>
    <property type="match status" value="1"/>
</dbReference>
<comment type="similarity">
    <text evidence="2 13 18">Belongs to the IMPDH/GMPR family.</text>
</comment>
<dbReference type="FunCoup" id="A0A2I1DMV4">
    <property type="interactions" value="384"/>
</dbReference>
<dbReference type="PROSITE" id="PS51371">
    <property type="entry name" value="CBS"/>
    <property type="match status" value="2"/>
</dbReference>
<feature type="binding site" evidence="13">
    <location>
        <begin position="383"/>
        <end position="387"/>
    </location>
    <ligand>
        <name>IMP</name>
        <dbReference type="ChEBI" id="CHEBI:58053"/>
    </ligand>
</feature>
<dbReference type="OrthoDB" id="5287928at2"/>
<dbReference type="InterPro" id="IPR013785">
    <property type="entry name" value="Aldolase_TIM"/>
</dbReference>
<dbReference type="SMART" id="SM01240">
    <property type="entry name" value="IMPDH"/>
    <property type="match status" value="1"/>
</dbReference>
<dbReference type="FunFam" id="3.20.20.70:FF:000003">
    <property type="entry name" value="GMP reductase"/>
    <property type="match status" value="1"/>
</dbReference>
<feature type="active site" description="Thioimidate intermediate" evidence="13 14">
    <location>
        <position position="303"/>
    </location>
</feature>
<dbReference type="InterPro" id="IPR046342">
    <property type="entry name" value="CBS_dom_sf"/>
</dbReference>
<dbReference type="HAMAP" id="MF_01964">
    <property type="entry name" value="IMPDH"/>
    <property type="match status" value="1"/>
</dbReference>
<evidence type="ECO:0000256" key="3">
    <source>
        <dbReference type="ARBA" id="ARBA00011881"/>
    </source>
</evidence>
<evidence type="ECO:0000313" key="22">
    <source>
        <dbReference type="Proteomes" id="UP000234329"/>
    </source>
</evidence>
<dbReference type="EMBL" id="MXAV01000020">
    <property type="protein sequence ID" value="PKY11201.1"/>
    <property type="molecule type" value="Genomic_DNA"/>
</dbReference>
<evidence type="ECO:0000256" key="13">
    <source>
        <dbReference type="HAMAP-Rule" id="MF_01964"/>
    </source>
</evidence>
<comment type="pathway">
    <text evidence="13 19">Purine metabolism; XMP biosynthesis via de novo pathway; XMP from IMP: step 1/1.</text>
</comment>
<feature type="binding site" evidence="13">
    <location>
        <position position="470"/>
    </location>
    <ligand>
        <name>K(+)</name>
        <dbReference type="ChEBI" id="CHEBI:29103"/>
        <note>ligand shared between two tetrameric partners</note>
    </ligand>
</feature>
<protein>
    <recommendedName>
        <fullName evidence="13 19">Inosine-5'-monophosphate dehydrogenase</fullName>
        <shortName evidence="13">IMP dehydrogenase</shortName>
        <shortName evidence="13">IMPD</shortName>
        <shortName evidence="13">IMPDH</shortName>
        <ecNumber evidence="13 19">1.1.1.205</ecNumber>
    </recommendedName>
</protein>
<dbReference type="SMART" id="SM00116">
    <property type="entry name" value="CBS"/>
    <property type="match status" value="2"/>
</dbReference>
<evidence type="ECO:0000256" key="10">
    <source>
        <dbReference type="ARBA" id="ARBA00023027"/>
    </source>
</evidence>
<keyword evidence="10 13" id="KW-0520">NAD</keyword>
<evidence type="ECO:0000313" key="21">
    <source>
        <dbReference type="EMBL" id="PKY11201.1"/>
    </source>
</evidence>
<dbReference type="GO" id="GO:0006183">
    <property type="term" value="P:GTP biosynthetic process"/>
    <property type="evidence" value="ECO:0007669"/>
    <property type="project" value="TreeGrafter"/>
</dbReference>
<dbReference type="GO" id="GO:0046872">
    <property type="term" value="F:metal ion binding"/>
    <property type="evidence" value="ECO:0007669"/>
    <property type="project" value="UniProtKB-UniRule"/>
</dbReference>
<organism evidence="21 22">
    <name type="scientific">Acidithiobacillus marinus</name>
    <dbReference type="NCBI Taxonomy" id="187490"/>
    <lineage>
        <taxon>Bacteria</taxon>
        <taxon>Pseudomonadati</taxon>
        <taxon>Pseudomonadota</taxon>
        <taxon>Acidithiobacillia</taxon>
        <taxon>Acidithiobacillales</taxon>
        <taxon>Acidithiobacillaceae</taxon>
        <taxon>Acidithiobacillus</taxon>
    </lineage>
</organism>
<evidence type="ECO:0000256" key="8">
    <source>
        <dbReference type="ARBA" id="ARBA00022958"/>
    </source>
</evidence>
<dbReference type="GO" id="GO:0000166">
    <property type="term" value="F:nucleotide binding"/>
    <property type="evidence" value="ECO:0007669"/>
    <property type="project" value="UniProtKB-UniRule"/>
</dbReference>